<dbReference type="HOGENOM" id="CLU_004583_0_0_1"/>
<sequence length="890" mass="96373">MNEIPPPRETVGHLAPPSDPSPPLRPRINDDLLANLTPRTVVDAFRTPTGSLKACIERASPAEQAFALRVAIASSNIAQWLEELSSWPWPSSGGSAGFEVPAAKRRKLSPSGTGTSDAEEYTGSLPTVDIAKYEKRIDEISQALDEIDMEEIKRQVLNNHIMPLSRPGTPNLGAARTQMSSLSAIARMDDLTAVITATTVQALPNLYKLTRLMECWSLRLMVLRRVPIFLDSLADAETALQSAWHAVERAGARHLPDGSSSPLTRAEYDVMKGVLERKVAKAGRDLDAMLDMLEGQPDTLPEDWIDRMDNLEREYGTWTVACEKKLKELELAALKVVERKSVENSGSDAPSESPKKNTDNHPVIIKIHPTEEGKGLDGSQDALDSDSIPDTDCELSDAEGRSSRSRARPSADSRRSSGMTESTVIHDPQTDMDSFSSEEPEAEYPEPACPPCELSSSFPPPPARSGRRSMSVSFNDKPTVTEFDSFPSPPGTPAKSDDNMSDDDMATEPNTPTECILPPADEKLQKKISEILQSVPAKIRLTQAPPNINLNPPDFKMPTARKSSKPDPMSRSHSNMSLRSAYSSRSATPSFTLAPAFTSRPSRSRNRNYNPEIKLYHLSRSNGEAPIKLFIRCVGEHGERVMVRVGGGWADLGEYLKEYAAHHLRRSGAASEPSKIEVKDVPKNGPVNASNSRRASTSSRPGPDSTPPSRPSSSLGTSPTSPLRLRKTRQRTDESACRPKTPVAGVDAAITTPPPSDTCSVSQSFSSSCSSAPRGPRSRPGSRAGARAVSAGNATMRMPWLSDDLAEEGEPVPLGMAGPKAKQLDMLSEEGRAWVETVKEKVRVASSGGLPSAADKKQQPLGGEGGLMEGFTLREMGKVGGTKRLFKKQG</sequence>
<dbReference type="AlphaFoldDB" id="G0SG83"/>
<feature type="compositionally biased region" description="Low complexity" evidence="4">
    <location>
        <begin position="711"/>
        <end position="723"/>
    </location>
</feature>
<dbReference type="eggNOG" id="ENOG502S51C">
    <property type="taxonomic scope" value="Eukaryota"/>
</dbReference>
<dbReference type="OrthoDB" id="5409589at2759"/>
<dbReference type="Proteomes" id="UP000008066">
    <property type="component" value="Unassembled WGS sequence"/>
</dbReference>
<name>G0SG83_CHATD</name>
<evidence type="ECO:0000313" key="7">
    <source>
        <dbReference type="Proteomes" id="UP000008066"/>
    </source>
</evidence>
<dbReference type="KEGG" id="cthr:CTHT_0065400"/>
<dbReference type="InterPro" id="IPR036534">
    <property type="entry name" value="GAR_dom_sf"/>
</dbReference>
<feature type="region of interest" description="Disordered" evidence="4">
    <location>
        <begin position="95"/>
        <end position="121"/>
    </location>
</feature>
<dbReference type="OMA" id="ATWAFEA"/>
<dbReference type="RefSeq" id="XP_006696840.1">
    <property type="nucleotide sequence ID" value="XM_006696777.1"/>
</dbReference>
<dbReference type="PROSITE" id="PS51460">
    <property type="entry name" value="GAR"/>
    <property type="match status" value="1"/>
</dbReference>
<keyword evidence="7" id="KW-1185">Reference proteome</keyword>
<evidence type="ECO:0000256" key="3">
    <source>
        <dbReference type="ARBA" id="ARBA00023212"/>
    </source>
</evidence>
<feature type="compositionally biased region" description="Low complexity" evidence="4">
    <location>
        <begin position="688"/>
        <end position="703"/>
    </location>
</feature>
<feature type="compositionally biased region" description="Acidic residues" evidence="4">
    <location>
        <begin position="383"/>
        <end position="397"/>
    </location>
</feature>
<feature type="region of interest" description="Disordered" evidence="4">
    <location>
        <begin position="846"/>
        <end position="868"/>
    </location>
</feature>
<gene>
    <name evidence="6" type="ORF">CTHT_0065400</name>
</gene>
<reference evidence="6 7" key="1">
    <citation type="journal article" date="2011" name="Cell">
        <title>Insight into structure and assembly of the nuclear pore complex by utilizing the genome of a eukaryotic thermophile.</title>
        <authorList>
            <person name="Amlacher S."/>
            <person name="Sarges P."/>
            <person name="Flemming D."/>
            <person name="van Noort V."/>
            <person name="Kunze R."/>
            <person name="Devos D.P."/>
            <person name="Arumugam M."/>
            <person name="Bork P."/>
            <person name="Hurt E."/>
        </authorList>
    </citation>
    <scope>NUCLEOTIDE SEQUENCE [LARGE SCALE GENOMIC DNA]</scope>
    <source>
        <strain evidence="7">DSM 1495 / CBS 144.50 / IMI 039719</strain>
    </source>
</reference>
<feature type="domain" description="GAR" evidence="5">
    <location>
        <begin position="588"/>
        <end position="663"/>
    </location>
</feature>
<feature type="region of interest" description="Disordered" evidence="4">
    <location>
        <begin position="666"/>
        <end position="796"/>
    </location>
</feature>
<keyword evidence="2" id="KW-0963">Cytoplasm</keyword>
<keyword evidence="3" id="KW-0206">Cytoskeleton</keyword>
<feature type="compositionally biased region" description="Polar residues" evidence="4">
    <location>
        <begin position="468"/>
        <end position="478"/>
    </location>
</feature>
<protein>
    <recommendedName>
        <fullName evidence="5">GAR domain-containing protein</fullName>
    </recommendedName>
</protein>
<evidence type="ECO:0000256" key="2">
    <source>
        <dbReference type="ARBA" id="ARBA00022490"/>
    </source>
</evidence>
<accession>G0SG83</accession>
<dbReference type="EMBL" id="GL988047">
    <property type="protein sequence ID" value="EGS17222.1"/>
    <property type="molecule type" value="Genomic_DNA"/>
</dbReference>
<organism evidence="7">
    <name type="scientific">Chaetomium thermophilum (strain DSM 1495 / CBS 144.50 / IMI 039719)</name>
    <name type="common">Thermochaetoides thermophila</name>
    <dbReference type="NCBI Taxonomy" id="759272"/>
    <lineage>
        <taxon>Eukaryota</taxon>
        <taxon>Fungi</taxon>
        <taxon>Dikarya</taxon>
        <taxon>Ascomycota</taxon>
        <taxon>Pezizomycotina</taxon>
        <taxon>Sordariomycetes</taxon>
        <taxon>Sordariomycetidae</taxon>
        <taxon>Sordariales</taxon>
        <taxon>Chaetomiaceae</taxon>
        <taxon>Thermochaetoides</taxon>
    </lineage>
</organism>
<dbReference type="GO" id="GO:0005856">
    <property type="term" value="C:cytoskeleton"/>
    <property type="evidence" value="ECO:0007669"/>
    <property type="project" value="UniProtKB-SubCell"/>
</dbReference>
<dbReference type="SUPFAM" id="SSF143575">
    <property type="entry name" value="GAS2 domain-like"/>
    <property type="match status" value="1"/>
</dbReference>
<dbReference type="GO" id="GO:0008017">
    <property type="term" value="F:microtubule binding"/>
    <property type="evidence" value="ECO:0007669"/>
    <property type="project" value="InterPro"/>
</dbReference>
<dbReference type="InterPro" id="IPR003108">
    <property type="entry name" value="GAR_dom"/>
</dbReference>
<evidence type="ECO:0000259" key="5">
    <source>
        <dbReference type="PROSITE" id="PS51460"/>
    </source>
</evidence>
<evidence type="ECO:0000313" key="6">
    <source>
        <dbReference type="EMBL" id="EGS17222.1"/>
    </source>
</evidence>
<dbReference type="GeneID" id="18260578"/>
<comment type="subcellular location">
    <subcellularLocation>
        <location evidence="1">Cytoplasm</location>
        <location evidence="1">Cytoskeleton</location>
    </subcellularLocation>
</comment>
<evidence type="ECO:0000256" key="4">
    <source>
        <dbReference type="SAM" id="MobiDB-lite"/>
    </source>
</evidence>
<dbReference type="Pfam" id="PF02187">
    <property type="entry name" value="GAS2"/>
    <property type="match status" value="1"/>
</dbReference>
<feature type="compositionally biased region" description="Low complexity" evidence="4">
    <location>
        <begin position="760"/>
        <end position="792"/>
    </location>
</feature>
<feature type="region of interest" description="Disordered" evidence="4">
    <location>
        <begin position="544"/>
        <end position="577"/>
    </location>
</feature>
<dbReference type="STRING" id="759272.G0SG83"/>
<feature type="region of interest" description="Disordered" evidence="4">
    <location>
        <begin position="1"/>
        <end position="28"/>
    </location>
</feature>
<feature type="region of interest" description="Disordered" evidence="4">
    <location>
        <begin position="341"/>
        <end position="519"/>
    </location>
</feature>
<proteinExistence type="predicted"/>
<dbReference type="Gene3D" id="3.30.920.20">
    <property type="entry name" value="Gas2-like domain"/>
    <property type="match status" value="1"/>
</dbReference>
<evidence type="ECO:0000256" key="1">
    <source>
        <dbReference type="ARBA" id="ARBA00004245"/>
    </source>
</evidence>